<name>A0A814Z5D9_9BILA</name>
<feature type="domain" description="F-box" evidence="2">
    <location>
        <begin position="8"/>
        <end position="55"/>
    </location>
</feature>
<evidence type="ECO:0000256" key="1">
    <source>
        <dbReference type="SAM" id="MobiDB-lite"/>
    </source>
</evidence>
<dbReference type="EMBL" id="CAJNOH010001645">
    <property type="protein sequence ID" value="CAF1238211.1"/>
    <property type="molecule type" value="Genomic_DNA"/>
</dbReference>
<keyword evidence="6" id="KW-1185">Reference proteome</keyword>
<organism evidence="3 5">
    <name type="scientific">Rotaria sordida</name>
    <dbReference type="NCBI Taxonomy" id="392033"/>
    <lineage>
        <taxon>Eukaryota</taxon>
        <taxon>Metazoa</taxon>
        <taxon>Spiralia</taxon>
        <taxon>Gnathifera</taxon>
        <taxon>Rotifera</taxon>
        <taxon>Eurotatoria</taxon>
        <taxon>Bdelloidea</taxon>
        <taxon>Philodinida</taxon>
        <taxon>Philodinidae</taxon>
        <taxon>Rotaria</taxon>
    </lineage>
</organism>
<evidence type="ECO:0000313" key="4">
    <source>
        <dbReference type="EMBL" id="CAF1576215.1"/>
    </source>
</evidence>
<evidence type="ECO:0000313" key="3">
    <source>
        <dbReference type="EMBL" id="CAF1238211.1"/>
    </source>
</evidence>
<protein>
    <recommendedName>
        <fullName evidence="2">F-box domain-containing protein</fullName>
    </recommendedName>
</protein>
<dbReference type="InterPro" id="IPR001810">
    <property type="entry name" value="F-box_dom"/>
</dbReference>
<evidence type="ECO:0000313" key="5">
    <source>
        <dbReference type="Proteomes" id="UP000663854"/>
    </source>
</evidence>
<feature type="region of interest" description="Disordered" evidence="1">
    <location>
        <begin position="552"/>
        <end position="585"/>
    </location>
</feature>
<feature type="compositionally biased region" description="Basic residues" evidence="1">
    <location>
        <begin position="576"/>
        <end position="585"/>
    </location>
</feature>
<comment type="caution">
    <text evidence="3">The sequence shown here is derived from an EMBL/GenBank/DDBJ whole genome shotgun (WGS) entry which is preliminary data.</text>
</comment>
<dbReference type="EMBL" id="CAJNOL010003867">
    <property type="protein sequence ID" value="CAF1576215.1"/>
    <property type="molecule type" value="Genomic_DNA"/>
</dbReference>
<gene>
    <name evidence="4" type="ORF">JXQ802_LOCUS45713</name>
    <name evidence="3" type="ORF">PYM288_LOCUS26739</name>
</gene>
<proteinExistence type="predicted"/>
<reference evidence="3" key="1">
    <citation type="submission" date="2021-02" db="EMBL/GenBank/DDBJ databases">
        <authorList>
            <person name="Nowell W R."/>
        </authorList>
    </citation>
    <scope>NUCLEOTIDE SEQUENCE</scope>
</reference>
<sequence>MYTLNNNDINILDLPDEILLRILNKLHTIEMLYSLVNVNQRFDRLVLDRFYIHHLDLTIKPLLYHNSSVNNQKIFDGICTQVLPRIHHKINKFTIEPLSMKYILDTIDYSQLNSLSLVNFQSETLLQHLTGDTILLRLLNNQITHLTIDITDKISEIPDGNQLNMFALILSISKCLIDLTFTQRTKISFSNLPSTTCVSSTLTKLNITVNTFDDCLYLLDGCLQHLSILIIHIIEISDSSLNIDNTKNLPKLKCLSLTSYWYTYFYNNRIVPLLRRMLNLEELILFLSIKRNESTYIDGTQLYNDFLINMPRLNKFIFSIHTYIKNDHVKIDLPSKNDILNSFIKRGYQHVDTYADKKLIYNRGYSHVYSLPYYFNDFIFMTSGFQGGMFNKVRWLVMLDIRPFENELFQVISHSFPLLQRLSITNLQSQKNKQNSSTFITFAHLFELDLKRTHIDYVVQFLFDKNTSLPRLTHLTIRYEPLATVTQGFTNDAAHLTCAKIKRLVIQEPFVRPEKFLSYFSSLYRLLSSNLVNIGSSYSRSLSIHRSTTHLKHDGTISSKPRHDFKDSPYFGRKAQMPKHKNVES</sequence>
<evidence type="ECO:0000259" key="2">
    <source>
        <dbReference type="PROSITE" id="PS50181"/>
    </source>
</evidence>
<dbReference type="PROSITE" id="PS50181">
    <property type="entry name" value="FBOX"/>
    <property type="match status" value="1"/>
</dbReference>
<feature type="compositionally biased region" description="Basic and acidic residues" evidence="1">
    <location>
        <begin position="552"/>
        <end position="567"/>
    </location>
</feature>
<evidence type="ECO:0000313" key="6">
    <source>
        <dbReference type="Proteomes" id="UP000663870"/>
    </source>
</evidence>
<dbReference type="Proteomes" id="UP000663870">
    <property type="component" value="Unassembled WGS sequence"/>
</dbReference>
<dbReference type="AlphaFoldDB" id="A0A814Z5D9"/>
<dbReference type="Proteomes" id="UP000663854">
    <property type="component" value="Unassembled WGS sequence"/>
</dbReference>
<accession>A0A814Z5D9</accession>